<dbReference type="GO" id="GO:0090374">
    <property type="term" value="P:oligopeptide export from mitochondrion"/>
    <property type="evidence" value="ECO:0007669"/>
    <property type="project" value="TreeGrafter"/>
</dbReference>
<reference evidence="7" key="1">
    <citation type="submission" date="2021-02" db="EMBL/GenBank/DDBJ databases">
        <authorList>
            <person name="Nowell W R."/>
        </authorList>
    </citation>
    <scope>NUCLEOTIDE SEQUENCE</scope>
</reference>
<evidence type="ECO:0000313" key="8">
    <source>
        <dbReference type="Proteomes" id="UP000663864"/>
    </source>
</evidence>
<comment type="subcellular location">
    <subcellularLocation>
        <location evidence="1">Membrane</location>
        <topology evidence="1">Multi-pass membrane protein</topology>
    </subcellularLocation>
</comment>
<feature type="transmembrane region" description="Helical" evidence="5">
    <location>
        <begin position="132"/>
        <end position="154"/>
    </location>
</feature>
<dbReference type="InterPro" id="IPR011527">
    <property type="entry name" value="ABC1_TM_dom"/>
</dbReference>
<keyword evidence="3 5" id="KW-1133">Transmembrane helix</keyword>
<dbReference type="Pfam" id="PF00005">
    <property type="entry name" value="ABC_tran"/>
    <property type="match status" value="1"/>
</dbReference>
<dbReference type="Pfam" id="PF00664">
    <property type="entry name" value="ABC_membrane"/>
    <property type="match status" value="1"/>
</dbReference>
<dbReference type="PROSITE" id="PS50929">
    <property type="entry name" value="ABC_TM1F"/>
    <property type="match status" value="1"/>
</dbReference>
<keyword evidence="2 5" id="KW-0812">Transmembrane</keyword>
<dbReference type="InterPro" id="IPR036640">
    <property type="entry name" value="ABC1_TM_sf"/>
</dbReference>
<dbReference type="Gene3D" id="3.40.50.300">
    <property type="entry name" value="P-loop containing nucleotide triphosphate hydrolases"/>
    <property type="match status" value="1"/>
</dbReference>
<proteinExistence type="predicted"/>
<evidence type="ECO:0000313" key="7">
    <source>
        <dbReference type="EMBL" id="CAF0991717.1"/>
    </source>
</evidence>
<dbReference type="InterPro" id="IPR039421">
    <property type="entry name" value="Type_1_exporter"/>
</dbReference>
<sequence>MISPEPIIFATSIYENIRFGKENTTRVETEEAARQANAYDFIMQLSNKYDTIVDEHGVQLSGGEKQRVALARTLHKVFAVSGSKLTERIRAKAFAHTLRQEMDFFGRLENSSGAICNRLPSDAFAIHQMADACLGIVCESIAMFGIGVVLGVLVS</sequence>
<dbReference type="GO" id="GO:0005524">
    <property type="term" value="F:ATP binding"/>
    <property type="evidence" value="ECO:0007669"/>
    <property type="project" value="InterPro"/>
</dbReference>
<dbReference type="EMBL" id="CAJNOT010000467">
    <property type="protein sequence ID" value="CAF0991717.1"/>
    <property type="molecule type" value="Genomic_DNA"/>
</dbReference>
<evidence type="ECO:0000256" key="1">
    <source>
        <dbReference type="ARBA" id="ARBA00004141"/>
    </source>
</evidence>
<accession>A0A814G222</accession>
<feature type="domain" description="ABC transmembrane type-1" evidence="6">
    <location>
        <begin position="77"/>
        <end position="155"/>
    </location>
</feature>
<organism evidence="7 8">
    <name type="scientific">Rotaria sordida</name>
    <dbReference type="NCBI Taxonomy" id="392033"/>
    <lineage>
        <taxon>Eukaryota</taxon>
        <taxon>Metazoa</taxon>
        <taxon>Spiralia</taxon>
        <taxon>Gnathifera</taxon>
        <taxon>Rotifera</taxon>
        <taxon>Eurotatoria</taxon>
        <taxon>Bdelloidea</taxon>
        <taxon>Philodinida</taxon>
        <taxon>Philodinidae</taxon>
        <taxon>Rotaria</taxon>
    </lineage>
</organism>
<dbReference type="GO" id="GO:0016887">
    <property type="term" value="F:ATP hydrolysis activity"/>
    <property type="evidence" value="ECO:0007669"/>
    <property type="project" value="InterPro"/>
</dbReference>
<protein>
    <recommendedName>
        <fullName evidence="6">ABC transmembrane type-1 domain-containing protein</fullName>
    </recommendedName>
</protein>
<dbReference type="PANTHER" id="PTHR43394:SF1">
    <property type="entry name" value="ATP-BINDING CASSETTE SUB-FAMILY B MEMBER 10, MITOCHONDRIAL"/>
    <property type="match status" value="1"/>
</dbReference>
<dbReference type="InterPro" id="IPR027417">
    <property type="entry name" value="P-loop_NTPase"/>
</dbReference>
<dbReference type="PANTHER" id="PTHR43394">
    <property type="entry name" value="ATP-DEPENDENT PERMEASE MDL1, MITOCHONDRIAL"/>
    <property type="match status" value="1"/>
</dbReference>
<evidence type="ECO:0000256" key="5">
    <source>
        <dbReference type="SAM" id="Phobius"/>
    </source>
</evidence>
<dbReference type="SUPFAM" id="SSF90123">
    <property type="entry name" value="ABC transporter transmembrane region"/>
    <property type="match status" value="1"/>
</dbReference>
<evidence type="ECO:0000256" key="3">
    <source>
        <dbReference type="ARBA" id="ARBA00022989"/>
    </source>
</evidence>
<gene>
    <name evidence="7" type="ORF">ZHD862_LOCUS12057</name>
</gene>
<keyword evidence="4 5" id="KW-0472">Membrane</keyword>
<name>A0A814G222_9BILA</name>
<dbReference type="InterPro" id="IPR003439">
    <property type="entry name" value="ABC_transporter-like_ATP-bd"/>
</dbReference>
<dbReference type="GO" id="GO:0005743">
    <property type="term" value="C:mitochondrial inner membrane"/>
    <property type="evidence" value="ECO:0007669"/>
    <property type="project" value="TreeGrafter"/>
</dbReference>
<dbReference type="SUPFAM" id="SSF52540">
    <property type="entry name" value="P-loop containing nucleoside triphosphate hydrolases"/>
    <property type="match status" value="1"/>
</dbReference>
<dbReference type="GO" id="GO:0015421">
    <property type="term" value="F:ABC-type oligopeptide transporter activity"/>
    <property type="evidence" value="ECO:0007669"/>
    <property type="project" value="TreeGrafter"/>
</dbReference>
<dbReference type="Proteomes" id="UP000663864">
    <property type="component" value="Unassembled WGS sequence"/>
</dbReference>
<evidence type="ECO:0000259" key="6">
    <source>
        <dbReference type="PROSITE" id="PS50929"/>
    </source>
</evidence>
<dbReference type="Gene3D" id="1.20.1560.10">
    <property type="entry name" value="ABC transporter type 1, transmembrane domain"/>
    <property type="match status" value="1"/>
</dbReference>
<evidence type="ECO:0000256" key="2">
    <source>
        <dbReference type="ARBA" id="ARBA00022692"/>
    </source>
</evidence>
<dbReference type="AlphaFoldDB" id="A0A814G222"/>
<comment type="caution">
    <text evidence="7">The sequence shown here is derived from an EMBL/GenBank/DDBJ whole genome shotgun (WGS) entry which is preliminary data.</text>
</comment>
<evidence type="ECO:0000256" key="4">
    <source>
        <dbReference type="ARBA" id="ARBA00023136"/>
    </source>
</evidence>